<keyword evidence="3" id="KW-0378">Hydrolase</keyword>
<accession>A0AAV1EQR7</accession>
<evidence type="ECO:0000256" key="4">
    <source>
        <dbReference type="ARBA" id="ARBA00022829"/>
    </source>
</evidence>
<dbReference type="EMBL" id="OY660865">
    <property type="protein sequence ID" value="CAJ1051097.1"/>
    <property type="molecule type" value="Genomic_DNA"/>
</dbReference>
<evidence type="ECO:0000256" key="2">
    <source>
        <dbReference type="ARBA" id="ARBA00012489"/>
    </source>
</evidence>
<feature type="region of interest" description="Disordered" evidence="5">
    <location>
        <begin position="1321"/>
        <end position="1344"/>
    </location>
</feature>
<evidence type="ECO:0000259" key="6">
    <source>
        <dbReference type="PROSITE" id="PS51700"/>
    </source>
</evidence>
<evidence type="ECO:0000256" key="5">
    <source>
        <dbReference type="SAM" id="MobiDB-lite"/>
    </source>
</evidence>
<dbReference type="InterPro" id="IPR005314">
    <property type="entry name" value="Peptidase_C50"/>
</dbReference>
<dbReference type="GO" id="GO:0072686">
    <property type="term" value="C:mitotic spindle"/>
    <property type="evidence" value="ECO:0007669"/>
    <property type="project" value="TreeGrafter"/>
</dbReference>
<gene>
    <name evidence="7" type="ORF">XNOV1_A020326</name>
</gene>
<dbReference type="GO" id="GO:0004197">
    <property type="term" value="F:cysteine-type endopeptidase activity"/>
    <property type="evidence" value="ECO:0007669"/>
    <property type="project" value="InterPro"/>
</dbReference>
<dbReference type="Pfam" id="PF03568">
    <property type="entry name" value="Separin_C"/>
    <property type="match status" value="1"/>
</dbReference>
<feature type="region of interest" description="Disordered" evidence="5">
    <location>
        <begin position="1360"/>
        <end position="1379"/>
    </location>
</feature>
<dbReference type="PROSITE" id="PS51700">
    <property type="entry name" value="SEPARIN"/>
    <property type="match status" value="1"/>
</dbReference>
<dbReference type="PANTHER" id="PTHR12792:SF0">
    <property type="entry name" value="SEPARIN"/>
    <property type="match status" value="1"/>
</dbReference>
<evidence type="ECO:0000313" key="7">
    <source>
        <dbReference type="EMBL" id="CAJ1051097.1"/>
    </source>
</evidence>
<dbReference type="InterPro" id="IPR011990">
    <property type="entry name" value="TPR-like_helical_dom_sf"/>
</dbReference>
<dbReference type="GO" id="GO:0006508">
    <property type="term" value="P:proteolysis"/>
    <property type="evidence" value="ECO:0007669"/>
    <property type="project" value="InterPro"/>
</dbReference>
<comment type="catalytic activity">
    <reaction evidence="1">
        <text>All bonds known to be hydrolyzed by this endopeptidase have arginine in P1 and an acidic residue in P4. P6 is often occupied by an acidic residue or by a hydroxy-amino-acid residue, the phosphorylation of which enhances cleavage.</text>
        <dbReference type="EC" id="3.4.22.49"/>
    </reaction>
</comment>
<feature type="domain" description="Peptidase C50" evidence="6">
    <location>
        <begin position="2017"/>
        <end position="2112"/>
    </location>
</feature>
<name>A0AAV1EQR7_XYRNO</name>
<evidence type="ECO:0000313" key="8">
    <source>
        <dbReference type="Proteomes" id="UP001178508"/>
    </source>
</evidence>
<keyword evidence="8" id="KW-1185">Reference proteome</keyword>
<dbReference type="GO" id="GO:0051307">
    <property type="term" value="P:meiotic chromosome separation"/>
    <property type="evidence" value="ECO:0007669"/>
    <property type="project" value="TreeGrafter"/>
</dbReference>
<dbReference type="InterPro" id="IPR030397">
    <property type="entry name" value="SEPARIN_core_dom"/>
</dbReference>
<feature type="region of interest" description="Disordered" evidence="5">
    <location>
        <begin position="1088"/>
        <end position="1112"/>
    </location>
</feature>
<dbReference type="GO" id="GO:0005634">
    <property type="term" value="C:nucleus"/>
    <property type="evidence" value="ECO:0007669"/>
    <property type="project" value="InterPro"/>
</dbReference>
<dbReference type="SUPFAM" id="SSF48452">
    <property type="entry name" value="TPR-like"/>
    <property type="match status" value="1"/>
</dbReference>
<dbReference type="Proteomes" id="UP001178508">
    <property type="component" value="Chromosome 2"/>
</dbReference>
<evidence type="ECO:0000256" key="3">
    <source>
        <dbReference type="ARBA" id="ARBA00022801"/>
    </source>
</evidence>
<dbReference type="GO" id="GO:0005737">
    <property type="term" value="C:cytoplasm"/>
    <property type="evidence" value="ECO:0007669"/>
    <property type="project" value="TreeGrafter"/>
</dbReference>
<feature type="compositionally biased region" description="Basic and acidic residues" evidence="5">
    <location>
        <begin position="1468"/>
        <end position="1482"/>
    </location>
</feature>
<sequence>MNKGVAARAFSCVNMKCLKAEEYIRRTSSVKDAKLLFQELEEFVKSHPGIQGRTLCDRVIRACNHHLGTGSLDFDHLSQLVKLVELALHGYDAFAALIAQSSPLYMEKIIFHIVKKLSSLGAHSLCSHVAGLLFTRLTPAQQGEDYCVLVRSCFSVLWNGLSASKESKIENPRDRFHCQIQALSFLLLLDTDSSIPSLSKAPIYTEDAINEYESSCRGISTDDASFLLQEMNTLFSSCWTSGQSCDGDRSKQSAVTSSSYVLSEMVLVIVKLLCKTCHHGPAFTFLNDIESKFMDHADCQHTAIMLGKWAVKFHSTVKAGGESSQALKECARALRSLSADLGNQEAHSVLEGCGLVMWVVESGNTKGLSGPVLLAWFSFLEEYQEQIMRMLKKNPKCQAESSRLQHALCFSIYQGFVFAYESMLASQLEDSSTMDRVLLYCQATAGLMMTELRKLSSENLLIKAVIAVSNLACGLYNQRLYNQAFTLVEILCRNLSKNVPASLSVDRLSRPFMLAVQTSRRAGQLERALDWVILWLKALGDKITTHMAEPVSLWVKTKIDAARNSEEDIRLRTLHDGFGPDVPDEQVMLCLLEEELRVYKEVAGDTAQERYNTLCDLLDICHEGSSHTHLRAVYLCEMAQVVCYQDFSELTDCTAVDFTLEALRLLEEEQETPENTDRLKDDKAHASLWLYICTLEKKLQEAIERDKKQRELREQTQGLTNPEVTNDFDYEDKQKTQDSLLVYEGLHFNLAAENKLCKPLERALDKWSALLQSKVLPSIRNPKQTCNSIAVTAALFKLMGKPLKALEAYQLLVGLSCQLADGHTCASALCQSASILLDIGTPELALAQLEQADKFLTSDSTPDGPSSLSMMAILLKAQYFYNTGQVGLGLPHLCEVLKEVNEQRQSKSWYLLRARALQTCSSYLSLDTTTLPQAQRSDITQHGIKSPDAALYESLKLLCSLLVTLVGKGLYRTNSSNSDNSRFIDQGDNLVLKWQLLSELLKCSVKMVAVRSRCGAVNDARLQCLEALKLATKLQALSQCSELLVMKAELELMQGEREECAFDLDKVRNLLELCTDFSDQVKRSEVKIQPRKGCPAKKSQSPLPPLDEDDDDKGILSTRWISKEPVVGDLTSSPTFKAQPIRWLSSLAHETDCHCHCCSEPCLSRATARWAATRADLVLASDPNGARVSLKLQWAALTRCKSVSSKLGEKLAKLFPPRGPMKGVYKPSLMQDLVGRVYLRMSLSGLEPGSNKICGIWKILESGLAFVESTPSPDLRPVRAGLQATKAIVSLVTLAAKKGCNPEELFSSVWTWNAPKMEKEVKSEHKVVPPSTAIKKPKESIKHPEIPDKKTEVKKSRVVKPKIQVTSSSSKGKGLVPMTPVTVKSKPSVRDLSSFDFNTVVPTLACTPVQRVKAPASIQKAPRTAPKLQFQVYEELSPPPAQPVPAAPRRTKKSLFKVEFSDESDTETNTRAEPKEKTEVPKRQTAAKRAGRAQSSKTSSDPPAEKVQPKRQTRGKKSCVAARVTSSEDETSTCLPVPTRRGRPRKEPSRAEADSLEEPDKMRTIDEETTDVLDISIEQLRTSDTEEKPALSKDIDIDFEVLRRDMCCDLERDDLSELRIRDHLRDGPQTHLSHPDTRPDNLSLEDLQSLLHSAWLGLQHLPSPTIYTTVSSLLALTTGHQDPKTTAMLHAQSLGITSRHRTIRHLASCLKKLRKVSTDLVEKIDALNLDESSPSKSKNSSEQKLFQLENIFSFPTFDPSTFPESHCEEFMKQIGQLPQGVTVCLMSVLGVKPGEIGDSIMLTRFGKGSDPVTVHFPTSKQQHPISWLVQEIDRIQVEQKVVSCVSEKVKWWEGRRALDSRVEQLLEDIEGLLGCWKSFLLPLSSDPEIFKQARHLCKSLSARGVTVSEEMLKTVLSASSVLTKEDLRQFALGVSPQWDMDCDQLLQTAVSQLTERNKPHGHVVLILDKYLQKLPWESISILRSGSVSRMPSLYSLIGLNIQKEADSGSILKCGVNTRQVFYVLDPDANLGNSQDRFKEWFSSKLDWEGVCGVAPDLSRLEEAVATKDLYIFVGHGAGARFLDSQAVLKQQMRAAALLFGCSSAALAVRGDQEGQGIILNYLIAGCPFILGNLWDVTDRDIDRFTKSLLESWLSAGSGAPLLDYMGPSRQATHLKHLIGAAPVVYGLPVYLQ</sequence>
<reference evidence="7" key="1">
    <citation type="submission" date="2023-08" db="EMBL/GenBank/DDBJ databases">
        <authorList>
            <person name="Alioto T."/>
            <person name="Alioto T."/>
            <person name="Gomez Garrido J."/>
        </authorList>
    </citation>
    <scope>NUCLEOTIDE SEQUENCE</scope>
</reference>
<dbReference type="PANTHER" id="PTHR12792">
    <property type="entry name" value="EXTRA SPINDLE POLES 1-RELATED"/>
    <property type="match status" value="1"/>
</dbReference>
<evidence type="ECO:0000256" key="1">
    <source>
        <dbReference type="ARBA" id="ARBA00000451"/>
    </source>
</evidence>
<proteinExistence type="predicted"/>
<feature type="compositionally biased region" description="Pro residues" evidence="5">
    <location>
        <begin position="1437"/>
        <end position="1446"/>
    </location>
</feature>
<dbReference type="GO" id="GO:0005813">
    <property type="term" value="C:centrosome"/>
    <property type="evidence" value="ECO:0007669"/>
    <property type="project" value="TreeGrafter"/>
</dbReference>
<keyword evidence="4" id="KW-0159">Chromosome partition</keyword>
<organism evidence="7 8">
    <name type="scientific">Xyrichtys novacula</name>
    <name type="common">Pearly razorfish</name>
    <name type="synonym">Hemipteronotus novacula</name>
    <dbReference type="NCBI Taxonomy" id="13765"/>
    <lineage>
        <taxon>Eukaryota</taxon>
        <taxon>Metazoa</taxon>
        <taxon>Chordata</taxon>
        <taxon>Craniata</taxon>
        <taxon>Vertebrata</taxon>
        <taxon>Euteleostomi</taxon>
        <taxon>Actinopterygii</taxon>
        <taxon>Neopterygii</taxon>
        <taxon>Teleostei</taxon>
        <taxon>Neoteleostei</taxon>
        <taxon>Acanthomorphata</taxon>
        <taxon>Eupercaria</taxon>
        <taxon>Labriformes</taxon>
        <taxon>Labridae</taxon>
        <taxon>Xyrichtys</taxon>
    </lineage>
</organism>
<feature type="region of interest" description="Disordered" evidence="5">
    <location>
        <begin position="1437"/>
        <end position="1558"/>
    </location>
</feature>
<feature type="compositionally biased region" description="Basic and acidic residues" evidence="5">
    <location>
        <begin position="1545"/>
        <end position="1558"/>
    </location>
</feature>
<protein>
    <recommendedName>
        <fullName evidence="2">separase</fullName>
        <ecNumber evidence="2">3.4.22.49</ecNumber>
    </recommendedName>
</protein>
<dbReference type="EC" id="3.4.22.49" evidence="2"/>